<name>A0A086T5H1_HAPC1</name>
<protein>
    <submittedName>
        <fullName evidence="1">Uncharacterized protein</fullName>
    </submittedName>
</protein>
<reference evidence="2" key="1">
    <citation type="journal article" date="2014" name="Genome Announc.">
        <title>Genome sequence and annotation of Acremonium chrysogenum, producer of the beta-lactam antibiotic cephalosporin C.</title>
        <authorList>
            <person name="Terfehr D."/>
            <person name="Dahlmann T.A."/>
            <person name="Specht T."/>
            <person name="Zadra I."/>
            <person name="Kuernsteiner H."/>
            <person name="Kueck U."/>
        </authorList>
    </citation>
    <scope>NUCLEOTIDE SEQUENCE [LARGE SCALE GENOMIC DNA]</scope>
    <source>
        <strain evidence="2">ATCC 11550 / CBS 779.69 / DSM 880 / IAM 14645 / JCM 23072 / IMI 49137</strain>
    </source>
</reference>
<proteinExistence type="predicted"/>
<comment type="caution">
    <text evidence="1">The sequence shown here is derived from an EMBL/GenBank/DDBJ whole genome shotgun (WGS) entry which is preliminary data.</text>
</comment>
<organism evidence="1 2">
    <name type="scientific">Hapsidospora chrysogenum (strain ATCC 11550 / CBS 779.69 / DSM 880 / IAM 14645 / JCM 23072 / IMI 49137)</name>
    <name type="common">Acremonium chrysogenum</name>
    <dbReference type="NCBI Taxonomy" id="857340"/>
    <lineage>
        <taxon>Eukaryota</taxon>
        <taxon>Fungi</taxon>
        <taxon>Dikarya</taxon>
        <taxon>Ascomycota</taxon>
        <taxon>Pezizomycotina</taxon>
        <taxon>Sordariomycetes</taxon>
        <taxon>Hypocreomycetidae</taxon>
        <taxon>Hypocreales</taxon>
        <taxon>Bionectriaceae</taxon>
        <taxon>Hapsidospora</taxon>
    </lineage>
</organism>
<dbReference type="EMBL" id="JPKY01000045">
    <property type="protein sequence ID" value="KFH44603.1"/>
    <property type="molecule type" value="Genomic_DNA"/>
</dbReference>
<dbReference type="Proteomes" id="UP000029964">
    <property type="component" value="Unassembled WGS sequence"/>
</dbReference>
<sequence>MPSVSPIDEYGSKPEAVEPRVYDHHLIQPDSLIHDGLDDMVPAAAGEGRRQQKGDSLWWGYDPACASLLFWD</sequence>
<keyword evidence="2" id="KW-1185">Reference proteome</keyword>
<dbReference type="AlphaFoldDB" id="A0A086T5H1"/>
<gene>
    <name evidence="1" type="ORF">ACRE_046090</name>
</gene>
<accession>A0A086T5H1</accession>
<evidence type="ECO:0000313" key="1">
    <source>
        <dbReference type="EMBL" id="KFH44603.1"/>
    </source>
</evidence>
<dbReference type="HOGENOM" id="CLU_2721628_0_0_1"/>
<evidence type="ECO:0000313" key="2">
    <source>
        <dbReference type="Proteomes" id="UP000029964"/>
    </source>
</evidence>